<accession>A0A0R3KF51</accession>
<dbReference type="AlphaFoldDB" id="A0A0R3KF51"/>
<dbReference type="RefSeq" id="WP_057840527.1">
    <property type="nucleotide sequence ID" value="NZ_LLXZ01000219.1"/>
</dbReference>
<proteinExistence type="predicted"/>
<sequence>MKNILILVGILLASLLAPKAEAAVLRSKLSSPNVWVFKDSDALSHFERIAQGGAPDETAVAPLLACKTPQGSKITVFSRGDLTAFVRVIEGSAKGCEGTVPLGFVQDK</sequence>
<comment type="caution">
    <text evidence="2">The sequence shown here is derived from an EMBL/GenBank/DDBJ whole genome shotgun (WGS) entry which is preliminary data.</text>
</comment>
<evidence type="ECO:0000313" key="2">
    <source>
        <dbReference type="EMBL" id="KRQ94208.1"/>
    </source>
</evidence>
<organism evidence="2 3">
    <name type="scientific">Bradyrhizobium jicamae</name>
    <dbReference type="NCBI Taxonomy" id="280332"/>
    <lineage>
        <taxon>Bacteria</taxon>
        <taxon>Pseudomonadati</taxon>
        <taxon>Pseudomonadota</taxon>
        <taxon>Alphaproteobacteria</taxon>
        <taxon>Hyphomicrobiales</taxon>
        <taxon>Nitrobacteraceae</taxon>
        <taxon>Bradyrhizobium</taxon>
    </lineage>
</organism>
<protein>
    <submittedName>
        <fullName evidence="2">Uncharacterized protein</fullName>
    </submittedName>
</protein>
<evidence type="ECO:0000313" key="3">
    <source>
        <dbReference type="Proteomes" id="UP000050863"/>
    </source>
</evidence>
<feature type="chain" id="PRO_5006442022" evidence="1">
    <location>
        <begin position="23"/>
        <end position="108"/>
    </location>
</feature>
<evidence type="ECO:0000256" key="1">
    <source>
        <dbReference type="SAM" id="SignalP"/>
    </source>
</evidence>
<feature type="signal peptide" evidence="1">
    <location>
        <begin position="1"/>
        <end position="22"/>
    </location>
</feature>
<keyword evidence="1" id="KW-0732">Signal</keyword>
<keyword evidence="3" id="KW-1185">Reference proteome</keyword>
<dbReference type="OrthoDB" id="9888229at2"/>
<reference evidence="2 3" key="1">
    <citation type="submission" date="2014-03" db="EMBL/GenBank/DDBJ databases">
        <title>Bradyrhizobium valentinum sp. nov., isolated from effective nodules of Lupinus mariae-josephae, a lupine endemic of basic-lime soils in Eastern Spain.</title>
        <authorList>
            <person name="Duran D."/>
            <person name="Rey L."/>
            <person name="Navarro A."/>
            <person name="Busquets A."/>
            <person name="Imperial J."/>
            <person name="Ruiz-Argueso T."/>
        </authorList>
    </citation>
    <scope>NUCLEOTIDE SEQUENCE [LARGE SCALE GENOMIC DNA]</scope>
    <source>
        <strain evidence="2 3">PAC68</strain>
    </source>
</reference>
<dbReference type="Proteomes" id="UP000050863">
    <property type="component" value="Unassembled WGS sequence"/>
</dbReference>
<dbReference type="EMBL" id="LLXZ01000219">
    <property type="protein sequence ID" value="KRQ94208.1"/>
    <property type="molecule type" value="Genomic_DNA"/>
</dbReference>
<gene>
    <name evidence="2" type="ORF">CQ12_25820</name>
</gene>
<name>A0A0R3KF51_9BRAD</name>